<accession>A0A7Y7YJL3</accession>
<organism evidence="1 2">
    <name type="scientific">Pseudomonas gingeri</name>
    <dbReference type="NCBI Taxonomy" id="117681"/>
    <lineage>
        <taxon>Bacteria</taxon>
        <taxon>Pseudomonadati</taxon>
        <taxon>Pseudomonadota</taxon>
        <taxon>Gammaproteobacteria</taxon>
        <taxon>Pseudomonadales</taxon>
        <taxon>Pseudomonadaceae</taxon>
        <taxon>Pseudomonas</taxon>
    </lineage>
</organism>
<evidence type="ECO:0000313" key="1">
    <source>
        <dbReference type="EMBL" id="NWC37315.1"/>
    </source>
</evidence>
<comment type="caution">
    <text evidence="1">The sequence shown here is derived from an EMBL/GenBank/DDBJ whole genome shotgun (WGS) entry which is preliminary data.</text>
</comment>
<gene>
    <name evidence="1" type="ORF">HX876_33720</name>
</gene>
<reference evidence="1 2" key="1">
    <citation type="submission" date="2020-04" db="EMBL/GenBank/DDBJ databases">
        <title>Molecular characterization of pseudomonads from Agaricus bisporus reveal novel blotch 2 pathogens in Western Europe.</title>
        <authorList>
            <person name="Taparia T."/>
            <person name="Krijger M."/>
            <person name="Haynes E."/>
            <person name="Elpinstone J.G."/>
            <person name="Noble R."/>
            <person name="Van Der Wolf J."/>
        </authorList>
    </citation>
    <scope>NUCLEOTIDE SEQUENCE [LARGE SCALE GENOMIC DNA]</scope>
    <source>
        <strain evidence="1 2">IPO3737</strain>
    </source>
</reference>
<dbReference type="RefSeq" id="WP_177058540.1">
    <property type="nucleotide sequence ID" value="NZ_JACAPS010000019.1"/>
</dbReference>
<evidence type="ECO:0000313" key="2">
    <source>
        <dbReference type="Proteomes" id="UP000520592"/>
    </source>
</evidence>
<sequence>MDKEYVSRSRLFREAFLPGAYTRLRNQAYGRVMGILNNSGTALEGVDKEQLREAVLTFVHDWESAGGEVDPTFMTAAEKKRLEIQSPSEIFVSPAPLILTCKRCKVLDFYDAREPDDRTLSKMQSRIREHNGRSFIPCKRRGCSGEMIQLPYVSVHRCGYASPVHIPHPARRSSNIGYKDAGTFFHSSFFDVETGEKLSGSYQDDCPACSALFGAEIQKRGTPLTSGESFYAQSTQYIALSEDRGKLIASLLQSLQNAPEGTEGLAQDISEGVALALLKRMSGRELEQRLALLLSTNIGDTDDQAALRTLLERKKLGIAKFEDMASDDDDMAMVLDSARKEVAEIEGKLAASSGCFSSVSDLIPELSTLIELVGNRRTLEAVFLPHDVQGKTIEQEIQETTDIAQKDLLATQWQSVQKRYGIDSITHIPDLRVVLATLGFTRERSTPSINPDAPPVMLNAFADRVDEGMKGKTSIYAMSAKTEALWIRLDPRKVLKWCIDSAYLESPGDDVLSDKARSHAHLLSHYHVLAMQPGKAAREIPARNPEEGASFNLLHSISHALMLTARRHTGYDSKSIQEYLIPMDLSVILYVSSVQNYTAGGLLTLFQHYLQSWFDDASMFAFNCAFDPVCTDVGNSCSGCVQIEIGCETFNQGLSRAYIHGGNANREGSLFIRKGYWDAPMP</sequence>
<protein>
    <submittedName>
        <fullName evidence="1">Uncharacterized protein</fullName>
    </submittedName>
</protein>
<proteinExistence type="predicted"/>
<dbReference type="AlphaFoldDB" id="A0A7Y7YJL3"/>
<dbReference type="EMBL" id="JACAQD010000066">
    <property type="protein sequence ID" value="NWC37315.1"/>
    <property type="molecule type" value="Genomic_DNA"/>
</dbReference>
<name>A0A7Y7YJL3_9PSED</name>
<dbReference type="Proteomes" id="UP000520592">
    <property type="component" value="Unassembled WGS sequence"/>
</dbReference>